<name>J9FPH1_9ZZZZ</name>
<accession>J9FPH1</accession>
<organism evidence="1">
    <name type="scientific">gut metagenome</name>
    <dbReference type="NCBI Taxonomy" id="749906"/>
    <lineage>
        <taxon>unclassified sequences</taxon>
        <taxon>metagenomes</taxon>
        <taxon>organismal metagenomes</taxon>
    </lineage>
</organism>
<reference evidence="1" key="1">
    <citation type="journal article" date="2012" name="PLoS ONE">
        <title>Gene sets for utilization of primary and secondary nutrition supplies in the distal gut of endangered iberian lynx.</title>
        <authorList>
            <person name="Alcaide M."/>
            <person name="Messina E."/>
            <person name="Richter M."/>
            <person name="Bargiela R."/>
            <person name="Peplies J."/>
            <person name="Huws S.A."/>
            <person name="Newbold C.J."/>
            <person name="Golyshin P.N."/>
            <person name="Simon M.A."/>
            <person name="Lopez G."/>
            <person name="Yakimov M.M."/>
            <person name="Ferrer M."/>
        </authorList>
    </citation>
    <scope>NUCLEOTIDE SEQUENCE</scope>
</reference>
<protein>
    <submittedName>
        <fullName evidence="1">Uncharacterized protein</fullName>
    </submittedName>
</protein>
<sequence>MQESGIERIFKIRFRLSDEEEFFFREITHTFLLGFFCHIGSHRFKVDIYETVIIRFCLENTAFSIVFYNHVKEIIEEILCKFFLEFLWQMALNVGNCTCVILSIYEKFFFQ</sequence>
<proteinExistence type="predicted"/>
<comment type="caution">
    <text evidence="1">The sequence shown here is derived from an EMBL/GenBank/DDBJ whole genome shotgun (WGS) entry which is preliminary data.</text>
</comment>
<evidence type="ECO:0000313" key="1">
    <source>
        <dbReference type="EMBL" id="EJW89289.1"/>
    </source>
</evidence>
<dbReference type="AlphaFoldDB" id="J9FPH1"/>
<dbReference type="EMBL" id="AMCI01009572">
    <property type="protein sequence ID" value="EJW89289.1"/>
    <property type="molecule type" value="Genomic_DNA"/>
</dbReference>
<gene>
    <name evidence="1" type="ORF">EVA_22604</name>
</gene>